<keyword evidence="7" id="KW-0539">Nucleus</keyword>
<dbReference type="GO" id="GO:0006606">
    <property type="term" value="P:protein import into nucleus"/>
    <property type="evidence" value="ECO:0007669"/>
    <property type="project" value="TreeGrafter"/>
</dbReference>
<dbReference type="EMBL" id="JADNYJ010000005">
    <property type="protein sequence ID" value="KAF8910963.1"/>
    <property type="molecule type" value="Genomic_DNA"/>
</dbReference>
<dbReference type="SUPFAM" id="SSF117289">
    <property type="entry name" value="Nucleoporin domain"/>
    <property type="match status" value="1"/>
</dbReference>
<evidence type="ECO:0000256" key="5">
    <source>
        <dbReference type="ARBA" id="ARBA00022927"/>
    </source>
</evidence>
<comment type="subcellular location">
    <subcellularLocation>
        <location evidence="1">Nucleus envelope</location>
    </subcellularLocation>
</comment>
<dbReference type="InterPro" id="IPR029063">
    <property type="entry name" value="SAM-dependent_MTases_sf"/>
</dbReference>
<evidence type="ECO:0000313" key="11">
    <source>
        <dbReference type="EMBL" id="KAF8910963.1"/>
    </source>
</evidence>
<dbReference type="PANTHER" id="PTHR13405">
    <property type="entry name" value="NUCLEAR PORE COMPLEX PROTEIN NUP133"/>
    <property type="match status" value="1"/>
</dbReference>
<keyword evidence="11" id="KW-0808">Transferase</keyword>
<feature type="domain" description="Nucleoporin Nup133/Nup155-like C-terminal" evidence="8">
    <location>
        <begin position="901"/>
        <end position="1269"/>
    </location>
</feature>
<evidence type="ECO:0000259" key="8">
    <source>
        <dbReference type="Pfam" id="PF03177"/>
    </source>
</evidence>
<evidence type="ECO:0000256" key="4">
    <source>
        <dbReference type="ARBA" id="ARBA00022816"/>
    </source>
</evidence>
<dbReference type="CDD" id="cd02440">
    <property type="entry name" value="AdoMet_MTases"/>
    <property type="match status" value="1"/>
</dbReference>
<organism evidence="11 12">
    <name type="scientific">Gymnopilus junonius</name>
    <name type="common">Spectacular rustgill mushroom</name>
    <name type="synonym">Gymnopilus spectabilis subsp. junonius</name>
    <dbReference type="NCBI Taxonomy" id="109634"/>
    <lineage>
        <taxon>Eukaryota</taxon>
        <taxon>Fungi</taxon>
        <taxon>Dikarya</taxon>
        <taxon>Basidiomycota</taxon>
        <taxon>Agaricomycotina</taxon>
        <taxon>Agaricomycetes</taxon>
        <taxon>Agaricomycetidae</taxon>
        <taxon>Agaricales</taxon>
        <taxon>Agaricineae</taxon>
        <taxon>Hymenogastraceae</taxon>
        <taxon>Gymnopilus</taxon>
    </lineage>
</organism>
<feature type="domain" description="Methyltransferase type 11" evidence="9">
    <location>
        <begin position="39"/>
        <end position="137"/>
    </location>
</feature>
<dbReference type="Gene3D" id="2.130.10.10">
    <property type="entry name" value="YVTN repeat-like/Quinoprotein amine dehydrogenase"/>
    <property type="match status" value="1"/>
</dbReference>
<dbReference type="SUPFAM" id="SSF53335">
    <property type="entry name" value="S-adenosyl-L-methionine-dependent methyltransferases"/>
    <property type="match status" value="1"/>
</dbReference>
<dbReference type="Pfam" id="PF08241">
    <property type="entry name" value="Methyltransf_11"/>
    <property type="match status" value="1"/>
</dbReference>
<evidence type="ECO:0000256" key="2">
    <source>
        <dbReference type="ARBA" id="ARBA00005569"/>
    </source>
</evidence>
<dbReference type="PANTHER" id="PTHR13405:SF11">
    <property type="entry name" value="NUCLEAR PORE COMPLEX PROTEIN NUP133"/>
    <property type="match status" value="1"/>
</dbReference>
<comment type="caution">
    <text evidence="11">The sequence shown here is derived from an EMBL/GenBank/DDBJ whole genome shotgun (WGS) entry which is preliminary data.</text>
</comment>
<evidence type="ECO:0000313" key="12">
    <source>
        <dbReference type="Proteomes" id="UP000724874"/>
    </source>
</evidence>
<dbReference type="InterPro" id="IPR007187">
    <property type="entry name" value="Nucleoporin_Nup133/Nup155_C"/>
</dbReference>
<evidence type="ECO:0000256" key="6">
    <source>
        <dbReference type="ARBA" id="ARBA00023010"/>
    </source>
</evidence>
<dbReference type="InterPro" id="IPR014908">
    <property type="entry name" value="Nucleoporin_Nup133/Nup155_N"/>
</dbReference>
<dbReference type="InterPro" id="IPR015943">
    <property type="entry name" value="WD40/YVTN_repeat-like_dom_sf"/>
</dbReference>
<dbReference type="InterPro" id="IPR037624">
    <property type="entry name" value="Nup133-like"/>
</dbReference>
<dbReference type="GO" id="GO:0017056">
    <property type="term" value="F:structural constituent of nuclear pore"/>
    <property type="evidence" value="ECO:0007669"/>
    <property type="project" value="InterPro"/>
</dbReference>
<keyword evidence="12" id="KW-1185">Reference proteome</keyword>
<evidence type="ECO:0000256" key="7">
    <source>
        <dbReference type="ARBA" id="ARBA00023242"/>
    </source>
</evidence>
<dbReference type="Pfam" id="PF08801">
    <property type="entry name" value="Nucleoporin_N"/>
    <property type="match status" value="1"/>
</dbReference>
<dbReference type="OrthoDB" id="103454at2759"/>
<gene>
    <name evidence="11" type="ORF">CPB84DRAFT_1833817</name>
</gene>
<keyword evidence="3" id="KW-0813">Transport</keyword>
<evidence type="ECO:0000259" key="9">
    <source>
        <dbReference type="Pfam" id="PF08241"/>
    </source>
</evidence>
<dbReference type="Gene3D" id="3.40.50.150">
    <property type="entry name" value="Vaccinia Virus protein VP39"/>
    <property type="match status" value="1"/>
</dbReference>
<evidence type="ECO:0000259" key="10">
    <source>
        <dbReference type="Pfam" id="PF08801"/>
    </source>
</evidence>
<keyword evidence="11" id="KW-0489">Methyltransferase</keyword>
<dbReference type="GO" id="GO:0032259">
    <property type="term" value="P:methylation"/>
    <property type="evidence" value="ECO:0007669"/>
    <property type="project" value="UniProtKB-KW"/>
</dbReference>
<dbReference type="GO" id="GO:0016973">
    <property type="term" value="P:poly(A)+ mRNA export from nucleus"/>
    <property type="evidence" value="ECO:0007669"/>
    <property type="project" value="TreeGrafter"/>
</dbReference>
<accession>A0A9P5P0B1</accession>
<dbReference type="Proteomes" id="UP000724874">
    <property type="component" value="Unassembled WGS sequence"/>
</dbReference>
<evidence type="ECO:0000256" key="3">
    <source>
        <dbReference type="ARBA" id="ARBA00022448"/>
    </source>
</evidence>
<dbReference type="GO" id="GO:0031080">
    <property type="term" value="C:nuclear pore outer ring"/>
    <property type="evidence" value="ECO:0007669"/>
    <property type="project" value="TreeGrafter"/>
</dbReference>
<feature type="domain" description="Nucleoporin Nup133/Nup155-like N-terminal" evidence="10">
    <location>
        <begin position="215"/>
        <end position="523"/>
    </location>
</feature>
<evidence type="ECO:0000256" key="1">
    <source>
        <dbReference type="ARBA" id="ARBA00004259"/>
    </source>
</evidence>
<keyword evidence="4" id="KW-0509">mRNA transport</keyword>
<keyword evidence="6" id="KW-0811">Translocation</keyword>
<comment type="similarity">
    <text evidence="2">Belongs to the nucleoporin Nup133 family.</text>
</comment>
<dbReference type="GO" id="GO:0000972">
    <property type="term" value="P:transcription-dependent tethering of RNA polymerase II gene DNA at nuclear periphery"/>
    <property type="evidence" value="ECO:0007669"/>
    <property type="project" value="TreeGrafter"/>
</dbReference>
<name>A0A9P5P0B1_GYMJU</name>
<dbReference type="Gene3D" id="1.20.58.1380">
    <property type="match status" value="1"/>
</dbReference>
<proteinExistence type="inferred from homology"/>
<reference evidence="11" key="1">
    <citation type="submission" date="2020-11" db="EMBL/GenBank/DDBJ databases">
        <authorList>
            <consortium name="DOE Joint Genome Institute"/>
            <person name="Ahrendt S."/>
            <person name="Riley R."/>
            <person name="Andreopoulos W."/>
            <person name="LaButti K."/>
            <person name="Pangilinan J."/>
            <person name="Ruiz-duenas F.J."/>
            <person name="Barrasa J.M."/>
            <person name="Sanchez-Garcia M."/>
            <person name="Camarero S."/>
            <person name="Miyauchi S."/>
            <person name="Serrano A."/>
            <person name="Linde D."/>
            <person name="Babiker R."/>
            <person name="Drula E."/>
            <person name="Ayuso-Fernandez I."/>
            <person name="Pacheco R."/>
            <person name="Padilla G."/>
            <person name="Ferreira P."/>
            <person name="Barriuso J."/>
            <person name="Kellner H."/>
            <person name="Castanera R."/>
            <person name="Alfaro M."/>
            <person name="Ramirez L."/>
            <person name="Pisabarro A.G."/>
            <person name="Kuo A."/>
            <person name="Tritt A."/>
            <person name="Lipzen A."/>
            <person name="He G."/>
            <person name="Yan M."/>
            <person name="Ng V."/>
            <person name="Cullen D."/>
            <person name="Martin F."/>
            <person name="Rosso M.-N."/>
            <person name="Henrissat B."/>
            <person name="Hibbett D."/>
            <person name="Martinez A.T."/>
            <person name="Grigoriev I.V."/>
        </authorList>
    </citation>
    <scope>NUCLEOTIDE SEQUENCE</scope>
    <source>
        <strain evidence="11">AH 44721</strain>
    </source>
</reference>
<dbReference type="GO" id="GO:0008757">
    <property type="term" value="F:S-adenosylmethionine-dependent methyltransferase activity"/>
    <property type="evidence" value="ECO:0007669"/>
    <property type="project" value="InterPro"/>
</dbReference>
<dbReference type="InterPro" id="IPR013216">
    <property type="entry name" value="Methyltransf_11"/>
</dbReference>
<keyword evidence="5" id="KW-0653">Protein transport</keyword>
<sequence>MGSVHEVAQSGFGARPSYQPFSLDFIRESTKASETLNIVEIGSGTGIFTRALLADPKWNSLIRALRAFEPSEGMREVFSKTVKDSRVSVSEGYFDATGVEDGWADLVIVAQAFHWCPNYNAAAAEFARILKPNGIVALVWNLEDRLRDKWAAQIRDLIEVHEQGTPQYRHNYWRQVFETPPYKQSFEPPKEQRWSYYLTGTKDSAVDRALSKNEMTVSFYANLPLEVKQVLRIADFNLEPYSGGIDTVTGFALVTSFQTCFVWQHAQAIKGIPTCYIFSCPYNPHLPRPPFHALVPQGSSREPGLILVSPGGQIRFWDSISMGLAGGDNFVQSQLEDLDFDEEVTNLVRIDPQTYALSTSYGRLYRLIITSIGGKYHITIRAFARPPSTGSFSRYIPFLSSSSSSSYDTKDKARHIHAVSLGHQSPSGERELFALANGRIQHWSLKPEGWEELLLDIDPTTYIAQFLQDKGKNRNLQSEYQDLELSDLAVFEDGNIAVLVSYTEKDEDNNSDDFRRLYALAELESLNRTYRVKHLNSVPFQTTSKPGPPVHPRIQLIYGGYIISVQFGEAVALCARGSEFSDRLELKSTNDRTLGVGVSPSTNLLLVLTASTMMKISLDLERIQAFKPETGHTNLVKSIMIQAILYGPYLLNPLKFSFPPSLNAEALMEAAQQLSSAVLESNSEVVRQIPDMTAQMTGRKERLSWLIGFINEGAVLYKMSQSCRHKLATDAEKLYACHRLWLDYNKFLSTSPSQSVLKDAITDYMIEIGDDSHEDLVRAFFRSRVVDIGKILRKVSKIVESASLTNDNVNSLLAEANRIVTTVLESAFDYRTHNLKIYGLRLPVAESWSSRRSVIDTVISLFKWTTEVTDSIPGYPARVEDKEPSSQLPSLARVLLRSMKERLDWLSSAREQNQAELESFQQKMFVLRPEVVETLRRCGHEETAFSQAEEYDDYASLVALCHRQAVYPPEKNPHAERLRYYVRHYKKSFTAELFQWYIQHGEVRVMFDQESPGAACLDDFFRERPVSSISWINDIGKLYFGSAASTLLQGAGQATNLEAKHLMLSIGKLSLLAQTQETNVEDDTISDAFHNGLDVVSVHESLLHEFRSVLVTVRTRQSIDSQVDTILNVKGSSLAGKTAFAHIFRDLLRQLLQGKALSIEDLVELLTLKDNAESVDDFARSLQLLSSLKVCRFIAIEHSILTNCFKDLPEARLTSATRTVWRRVYLHDDWDAIQQTSGVSDDELNARYKATALYATLRWVLQKNQDVKTPAEALQIPPRDVVVSRWPGMSTEQVESLEADYTFEQDRLGEWELDGIFERIREMAGQAEVQ</sequence>
<protein>
    <submittedName>
        <fullName evidence="11">Methyltransferase type 11</fullName>
    </submittedName>
</protein>
<dbReference type="Pfam" id="PF03177">
    <property type="entry name" value="Nucleoporin_C"/>
    <property type="match status" value="1"/>
</dbReference>